<dbReference type="Gene3D" id="3.40.50.1110">
    <property type="entry name" value="SGNH hydrolase"/>
    <property type="match status" value="1"/>
</dbReference>
<dbReference type="Proteomes" id="UP000813420">
    <property type="component" value="Unassembled WGS sequence"/>
</dbReference>
<dbReference type="Pfam" id="PF13472">
    <property type="entry name" value="Lipase_GDSL_2"/>
    <property type="match status" value="1"/>
</dbReference>
<name>A0A9D2VYC4_9FIRM</name>
<comment type="caution">
    <text evidence="2">The sequence shown here is derived from an EMBL/GenBank/DDBJ whole genome shotgun (WGS) entry which is preliminary data.</text>
</comment>
<organism evidence="2 3">
    <name type="scientific">Merdimonas faecis</name>
    <dbReference type="NCBI Taxonomy" id="1653435"/>
    <lineage>
        <taxon>Bacteria</taxon>
        <taxon>Bacillati</taxon>
        <taxon>Bacillota</taxon>
        <taxon>Clostridia</taxon>
        <taxon>Lachnospirales</taxon>
        <taxon>Lachnospiraceae</taxon>
        <taxon>Merdimonas</taxon>
    </lineage>
</organism>
<reference evidence="2" key="2">
    <citation type="submission" date="2021-09" db="EMBL/GenBank/DDBJ databases">
        <authorList>
            <person name="Gilroy R."/>
        </authorList>
    </citation>
    <scope>NUCLEOTIDE SEQUENCE</scope>
    <source>
        <strain evidence="2">USAMLcec4-12693</strain>
    </source>
</reference>
<dbReference type="EMBL" id="DYXE01000060">
    <property type="protein sequence ID" value="HJH49961.1"/>
    <property type="molecule type" value="Genomic_DNA"/>
</dbReference>
<sequence>MKKIVFLGDSITDAFHKMSVDEEKLGNGYVKIISEKLKERKKQVFIRNAGHDGFTVSGLLRLFEYDCMQHDPDLVSIQIGCNDAAVFMNTGKTLEAQEFAENYRRLLGRIKESTRAEILCMGPFIFPHPLEYANWIPVIKRIEEIEHEAARDMAARFLPLHDILNRTAEKEGYDAVTADGTHLTRYGAGIVADLWIGAAMEMGI</sequence>
<dbReference type="InterPro" id="IPR036514">
    <property type="entry name" value="SGNH_hydro_sf"/>
</dbReference>
<evidence type="ECO:0000259" key="1">
    <source>
        <dbReference type="Pfam" id="PF13472"/>
    </source>
</evidence>
<evidence type="ECO:0000313" key="2">
    <source>
        <dbReference type="EMBL" id="HJH49961.1"/>
    </source>
</evidence>
<dbReference type="GO" id="GO:0004622">
    <property type="term" value="F:phosphatidylcholine lysophospholipase activity"/>
    <property type="evidence" value="ECO:0007669"/>
    <property type="project" value="TreeGrafter"/>
</dbReference>
<feature type="domain" description="SGNH hydrolase-type esterase" evidence="1">
    <location>
        <begin position="6"/>
        <end position="187"/>
    </location>
</feature>
<dbReference type="RefSeq" id="WP_277272112.1">
    <property type="nucleotide sequence ID" value="NZ_DYXE01000060.1"/>
</dbReference>
<evidence type="ECO:0000313" key="3">
    <source>
        <dbReference type="Proteomes" id="UP000813420"/>
    </source>
</evidence>
<reference evidence="2" key="1">
    <citation type="journal article" date="2021" name="PeerJ">
        <title>Extensive microbial diversity within the chicken gut microbiome revealed by metagenomics and culture.</title>
        <authorList>
            <person name="Gilroy R."/>
            <person name="Ravi A."/>
            <person name="Getino M."/>
            <person name="Pursley I."/>
            <person name="Horton D.L."/>
            <person name="Alikhan N.F."/>
            <person name="Baker D."/>
            <person name="Gharbi K."/>
            <person name="Hall N."/>
            <person name="Watson M."/>
            <person name="Adriaenssens E.M."/>
            <person name="Foster-Nyarko E."/>
            <person name="Jarju S."/>
            <person name="Secka A."/>
            <person name="Antonio M."/>
            <person name="Oren A."/>
            <person name="Chaudhuri R.R."/>
            <person name="La Ragione R."/>
            <person name="Hildebrand F."/>
            <person name="Pallen M.J."/>
        </authorList>
    </citation>
    <scope>NUCLEOTIDE SEQUENCE</scope>
    <source>
        <strain evidence="2">USAMLcec4-12693</strain>
    </source>
</reference>
<dbReference type="PANTHER" id="PTHR30383:SF5">
    <property type="entry name" value="SGNH HYDROLASE-TYPE ESTERASE DOMAIN-CONTAINING PROTEIN"/>
    <property type="match status" value="1"/>
</dbReference>
<proteinExistence type="predicted"/>
<accession>A0A9D2VYC4</accession>
<gene>
    <name evidence="2" type="ORF">K8V39_06840</name>
</gene>
<dbReference type="AlphaFoldDB" id="A0A9D2VYC4"/>
<dbReference type="InterPro" id="IPR051532">
    <property type="entry name" value="Ester_Hydrolysis_Enzymes"/>
</dbReference>
<dbReference type="PANTHER" id="PTHR30383">
    <property type="entry name" value="THIOESTERASE 1/PROTEASE 1/LYSOPHOSPHOLIPASE L1"/>
    <property type="match status" value="1"/>
</dbReference>
<dbReference type="InterPro" id="IPR013830">
    <property type="entry name" value="SGNH_hydro"/>
</dbReference>
<dbReference type="SUPFAM" id="SSF52266">
    <property type="entry name" value="SGNH hydrolase"/>
    <property type="match status" value="1"/>
</dbReference>
<protein>
    <submittedName>
        <fullName evidence="2">GDSL-type esterase/lipase family protein</fullName>
    </submittedName>
</protein>